<keyword evidence="1" id="KW-0472">Membrane</keyword>
<dbReference type="OrthoDB" id="5195601at2"/>
<feature type="transmembrane region" description="Helical" evidence="1">
    <location>
        <begin position="42"/>
        <end position="63"/>
    </location>
</feature>
<evidence type="ECO:0000313" key="2">
    <source>
        <dbReference type="EMBL" id="TQV89545.1"/>
    </source>
</evidence>
<gene>
    <name evidence="2" type="ORF">FLL46_01285</name>
</gene>
<feature type="transmembrane region" description="Helical" evidence="1">
    <location>
        <begin position="7"/>
        <end position="30"/>
    </location>
</feature>
<accession>A0A545UJB3</accession>
<dbReference type="AlphaFoldDB" id="A0A545UJB3"/>
<keyword evidence="3" id="KW-1185">Reference proteome</keyword>
<organism evidence="2 3">
    <name type="scientific">Aliikangiella coralliicola</name>
    <dbReference type="NCBI Taxonomy" id="2592383"/>
    <lineage>
        <taxon>Bacteria</taxon>
        <taxon>Pseudomonadati</taxon>
        <taxon>Pseudomonadota</taxon>
        <taxon>Gammaproteobacteria</taxon>
        <taxon>Oceanospirillales</taxon>
        <taxon>Pleioneaceae</taxon>
        <taxon>Aliikangiella</taxon>
    </lineage>
</organism>
<name>A0A545UJB3_9GAMM</name>
<dbReference type="Proteomes" id="UP000315439">
    <property type="component" value="Unassembled WGS sequence"/>
</dbReference>
<reference evidence="2 3" key="1">
    <citation type="submission" date="2019-07" db="EMBL/GenBank/DDBJ databases">
        <title>Draft genome for Aliikangiella sp. M105.</title>
        <authorList>
            <person name="Wang G."/>
        </authorList>
    </citation>
    <scope>NUCLEOTIDE SEQUENCE [LARGE SCALE GENOMIC DNA]</scope>
    <source>
        <strain evidence="2 3">M105</strain>
    </source>
</reference>
<proteinExistence type="predicted"/>
<evidence type="ECO:0000313" key="3">
    <source>
        <dbReference type="Proteomes" id="UP000315439"/>
    </source>
</evidence>
<feature type="transmembrane region" description="Helical" evidence="1">
    <location>
        <begin position="83"/>
        <end position="100"/>
    </location>
</feature>
<sequence length="154" mass="16830">MKNKIHPVASIVATLCIASFFTMTVFVELFGSHEAIATVKSLIVMPGLFILIPALAITGGTGFARAKTRKGRLIDSKLKRMPFIAANGLLVLLPCAIFLNQWASSGLYDTRFYTVQVVELLAGAINLTLMSMNMRDGLVMTGKLRRKKLKTSPK</sequence>
<feature type="transmembrane region" description="Helical" evidence="1">
    <location>
        <begin position="112"/>
        <end position="130"/>
    </location>
</feature>
<dbReference type="RefSeq" id="WP_142891609.1">
    <property type="nucleotide sequence ID" value="NZ_ML660160.1"/>
</dbReference>
<protein>
    <submittedName>
        <fullName evidence="2">Uncharacterized protein</fullName>
    </submittedName>
</protein>
<comment type="caution">
    <text evidence="2">The sequence shown here is derived from an EMBL/GenBank/DDBJ whole genome shotgun (WGS) entry which is preliminary data.</text>
</comment>
<keyword evidence="1" id="KW-0812">Transmembrane</keyword>
<evidence type="ECO:0000256" key="1">
    <source>
        <dbReference type="SAM" id="Phobius"/>
    </source>
</evidence>
<keyword evidence="1" id="KW-1133">Transmembrane helix</keyword>
<dbReference type="EMBL" id="VIKS01000001">
    <property type="protein sequence ID" value="TQV89545.1"/>
    <property type="molecule type" value="Genomic_DNA"/>
</dbReference>